<sequence length="297" mass="34133">MRLRTIKNELEGIIPELYYEATQRNTNPQTYQFNTVALLKEALERLDELDLFQKQIEQLKKLSFYDYSGDKLIVDLNQHRTLLKLIPELKNSAEGLYDSISKSISKEEANIISIKIPPPNNFEDLEETSNKLNKIFSQVLYNETVQGKIQIINFDTGSYWIDILVTGVRVLEVIGGVAYGGAIVFKKLQEGRLVQQQVKEMQISNKALEEIQEKSKESVNQVAKSEADFIYNTFFEGKDNEQAERIKFALKELAELYYNGGEIHPSLEAPKNVKKEFPDYNNLEANKSKIKQIKGKK</sequence>
<accession>A0A1H1KUY4</accession>
<keyword evidence="3" id="KW-1185">Reference proteome</keyword>
<dbReference type="AlphaFoldDB" id="A0A1H1KUY4"/>
<name>A0A1H1KUY4_9FLAO</name>
<evidence type="ECO:0000256" key="1">
    <source>
        <dbReference type="SAM" id="Coils"/>
    </source>
</evidence>
<gene>
    <name evidence="2" type="ORF">SAMN04488552_0241</name>
</gene>
<dbReference type="RefSeq" id="WP_089660961.1">
    <property type="nucleotide sequence ID" value="NZ_LT629745.1"/>
</dbReference>
<dbReference type="EMBL" id="LT629745">
    <property type="protein sequence ID" value="SDR66103.1"/>
    <property type="molecule type" value="Genomic_DNA"/>
</dbReference>
<evidence type="ECO:0000313" key="2">
    <source>
        <dbReference type="EMBL" id="SDR66103.1"/>
    </source>
</evidence>
<evidence type="ECO:0000313" key="3">
    <source>
        <dbReference type="Proteomes" id="UP000198858"/>
    </source>
</evidence>
<organism evidence="2 3">
    <name type="scientific">Christiangramia echinicola</name>
    <dbReference type="NCBI Taxonomy" id="279359"/>
    <lineage>
        <taxon>Bacteria</taxon>
        <taxon>Pseudomonadati</taxon>
        <taxon>Bacteroidota</taxon>
        <taxon>Flavobacteriia</taxon>
        <taxon>Flavobacteriales</taxon>
        <taxon>Flavobacteriaceae</taxon>
        <taxon>Christiangramia</taxon>
    </lineage>
</organism>
<protein>
    <submittedName>
        <fullName evidence="2">Uncharacterized protein</fullName>
    </submittedName>
</protein>
<proteinExistence type="predicted"/>
<reference evidence="2 3" key="1">
    <citation type="submission" date="2016-10" db="EMBL/GenBank/DDBJ databases">
        <authorList>
            <person name="Varghese N."/>
            <person name="Submissions S."/>
        </authorList>
    </citation>
    <scope>NUCLEOTIDE SEQUENCE [LARGE SCALE GENOMIC DNA]</scope>
    <source>
        <strain evidence="2 3">Mar_2010_102</strain>
    </source>
</reference>
<feature type="coiled-coil region" evidence="1">
    <location>
        <begin position="194"/>
        <end position="228"/>
    </location>
</feature>
<dbReference type="Proteomes" id="UP000198858">
    <property type="component" value="Chromosome I"/>
</dbReference>
<keyword evidence="1" id="KW-0175">Coiled coil</keyword>